<dbReference type="SMART" id="SM00028">
    <property type="entry name" value="TPR"/>
    <property type="match status" value="4"/>
</dbReference>
<dbReference type="SMART" id="SM00448">
    <property type="entry name" value="REC"/>
    <property type="match status" value="1"/>
</dbReference>
<proteinExistence type="predicted"/>
<evidence type="ECO:0000256" key="2">
    <source>
        <dbReference type="PROSITE-ProRule" id="PRU00339"/>
    </source>
</evidence>
<dbReference type="Gene3D" id="3.40.50.2300">
    <property type="match status" value="1"/>
</dbReference>
<comment type="caution">
    <text evidence="4">The sequence shown here is derived from an EMBL/GenBank/DDBJ whole genome shotgun (WGS) entry which is preliminary data.</text>
</comment>
<reference evidence="4 5" key="1">
    <citation type="submission" date="2015-04" db="EMBL/GenBank/DDBJ databases">
        <title>Draft Genome Sequence of the Novel Agar-Digesting Marine Bacterium Q1.</title>
        <authorList>
            <person name="Li Y."/>
            <person name="Li D."/>
            <person name="Chen G."/>
            <person name="Du Z."/>
        </authorList>
    </citation>
    <scope>NUCLEOTIDE SEQUENCE [LARGE SCALE GENOMIC DNA]</scope>
    <source>
        <strain evidence="4 5">Q1</strain>
    </source>
</reference>
<evidence type="ECO:0000259" key="3">
    <source>
        <dbReference type="PROSITE" id="PS50110"/>
    </source>
</evidence>
<evidence type="ECO:0000256" key="1">
    <source>
        <dbReference type="PROSITE-ProRule" id="PRU00169"/>
    </source>
</evidence>
<dbReference type="PANTHER" id="PTHR43228:SF1">
    <property type="entry name" value="TWO-COMPONENT RESPONSE REGULATOR ARR22"/>
    <property type="match status" value="1"/>
</dbReference>
<feature type="domain" description="Response regulatory" evidence="3">
    <location>
        <begin position="11"/>
        <end position="131"/>
    </location>
</feature>
<dbReference type="PROSITE" id="PS50005">
    <property type="entry name" value="TPR"/>
    <property type="match status" value="1"/>
</dbReference>
<gene>
    <name evidence="4" type="ORF">XM47_03110</name>
</gene>
<feature type="repeat" description="TPR" evidence="2">
    <location>
        <begin position="235"/>
        <end position="268"/>
    </location>
</feature>
<accession>A0A0J8GZ82</accession>
<dbReference type="AlphaFoldDB" id="A0A0J8GZ82"/>
<dbReference type="Pfam" id="PF00072">
    <property type="entry name" value="Response_reg"/>
    <property type="match status" value="1"/>
</dbReference>
<evidence type="ECO:0000313" key="4">
    <source>
        <dbReference type="EMBL" id="KMT66539.1"/>
    </source>
</evidence>
<evidence type="ECO:0000313" key="5">
    <source>
        <dbReference type="Proteomes" id="UP000037600"/>
    </source>
</evidence>
<name>A0A0J8GZ82_9ALTE</name>
<feature type="modified residue" description="4-aspartylphosphate" evidence="1">
    <location>
        <position position="61"/>
    </location>
</feature>
<dbReference type="InterPro" id="IPR019734">
    <property type="entry name" value="TPR_rpt"/>
</dbReference>
<dbReference type="PROSITE" id="PS50110">
    <property type="entry name" value="RESPONSE_REGULATORY"/>
    <property type="match status" value="1"/>
</dbReference>
<dbReference type="RefSeq" id="WP_048689516.1">
    <property type="nucleotide sequence ID" value="NZ_KQ130483.1"/>
</dbReference>
<dbReference type="InterPro" id="IPR052048">
    <property type="entry name" value="ST_Response_Regulator"/>
</dbReference>
<sequence>MNALNRYVDKSFLIIDDFAEFRSSLKNILISIGANDIDIAVNADSGLEQYQQKHHDVVLCDYNLGDDSKDGQQLLEELNYREILRKDSIFIMVTAENSMEMVMGAIEYSPDDYLTKPFTKQTLRTRLDRVYQKKTALNSVLTELNKQKHESAVNECNELIKARSKYTVTCLRIKGDCMLRLGLYTKAKKIYDTVLQQREIIWALMGRGKSWLGLGQYELAISDFDKIININHSAVSAYDLKAEAFIALGEKQKALETLDQACKISPKSISRFRLHGDLSVDLTQFDKALISYKKVLSLGKNSVVLKEEDQLHYFNALIKSLATATGSQQTKLTAEFNQNLLQQKKLNKENQQFLICLNLIKATYCIEVDKEAELAQTVSDIAIQLTKMSDSIRGFLRDQLIHSKSHYPQIIESSKSISDFCVSNSVNENKALNILWANEQFIKGLKAEQKKQNLEAIKIISEAYQAADFNLTIALKLMTLIIQEFEAGAPADKYMQLFEHSVRTVKNLDPADQRFTLFRKHLKSIKTILAR</sequence>
<dbReference type="STRING" id="1513271.XM47_03110"/>
<dbReference type="PANTHER" id="PTHR43228">
    <property type="entry name" value="TWO-COMPONENT RESPONSE REGULATOR"/>
    <property type="match status" value="1"/>
</dbReference>
<protein>
    <recommendedName>
        <fullName evidence="3">Response regulatory domain-containing protein</fullName>
    </recommendedName>
</protein>
<dbReference type="InterPro" id="IPR001789">
    <property type="entry name" value="Sig_transdc_resp-reg_receiver"/>
</dbReference>
<dbReference type="Pfam" id="PF13181">
    <property type="entry name" value="TPR_8"/>
    <property type="match status" value="1"/>
</dbReference>
<keyword evidence="2" id="KW-0802">TPR repeat</keyword>
<keyword evidence="5" id="KW-1185">Reference proteome</keyword>
<dbReference type="Gene3D" id="1.25.40.10">
    <property type="entry name" value="Tetratricopeptide repeat domain"/>
    <property type="match status" value="1"/>
</dbReference>
<keyword evidence="1" id="KW-0597">Phosphoprotein</keyword>
<organism evidence="4 5">
    <name type="scientific">Catenovulum maritimum</name>
    <dbReference type="NCBI Taxonomy" id="1513271"/>
    <lineage>
        <taxon>Bacteria</taxon>
        <taxon>Pseudomonadati</taxon>
        <taxon>Pseudomonadota</taxon>
        <taxon>Gammaproteobacteria</taxon>
        <taxon>Alteromonadales</taxon>
        <taxon>Alteromonadaceae</taxon>
        <taxon>Catenovulum</taxon>
    </lineage>
</organism>
<dbReference type="SUPFAM" id="SSF48452">
    <property type="entry name" value="TPR-like"/>
    <property type="match status" value="1"/>
</dbReference>
<dbReference type="CDD" id="cd17589">
    <property type="entry name" value="REC_TPR"/>
    <property type="match status" value="1"/>
</dbReference>
<dbReference type="InterPro" id="IPR011990">
    <property type="entry name" value="TPR-like_helical_dom_sf"/>
</dbReference>
<dbReference type="InterPro" id="IPR011006">
    <property type="entry name" value="CheY-like_superfamily"/>
</dbReference>
<dbReference type="OrthoDB" id="7298659at2"/>
<dbReference type="SUPFAM" id="SSF52172">
    <property type="entry name" value="CheY-like"/>
    <property type="match status" value="1"/>
</dbReference>
<dbReference type="EMBL" id="LAZL01000003">
    <property type="protein sequence ID" value="KMT66539.1"/>
    <property type="molecule type" value="Genomic_DNA"/>
</dbReference>
<dbReference type="GO" id="GO:0000160">
    <property type="term" value="P:phosphorelay signal transduction system"/>
    <property type="evidence" value="ECO:0007669"/>
    <property type="project" value="InterPro"/>
</dbReference>
<dbReference type="Proteomes" id="UP000037600">
    <property type="component" value="Unassembled WGS sequence"/>
</dbReference>